<gene>
    <name evidence="5" type="ORF">GUJ93_ZPchr0008g12391</name>
</gene>
<dbReference type="AlphaFoldDB" id="A0A8J5RUR1"/>
<dbReference type="Pfam" id="PF00067">
    <property type="entry name" value="p450"/>
    <property type="match status" value="1"/>
</dbReference>
<dbReference type="FunFam" id="1.10.630.10:FF:000079">
    <property type="entry name" value="Cytochrome P450 71A26"/>
    <property type="match status" value="1"/>
</dbReference>
<evidence type="ECO:0000256" key="4">
    <source>
        <dbReference type="RuleBase" id="RU000461"/>
    </source>
</evidence>
<keyword evidence="2 4" id="KW-0479">Metal-binding</keyword>
<reference evidence="5" key="2">
    <citation type="submission" date="2021-02" db="EMBL/GenBank/DDBJ databases">
        <authorList>
            <person name="Kimball J.A."/>
            <person name="Haas M.W."/>
            <person name="Macchietto M."/>
            <person name="Kono T."/>
            <person name="Duquette J."/>
            <person name="Shao M."/>
        </authorList>
    </citation>
    <scope>NUCLEOTIDE SEQUENCE</scope>
    <source>
        <tissue evidence="5">Fresh leaf tissue</tissue>
    </source>
</reference>
<evidence type="ECO:0000313" key="6">
    <source>
        <dbReference type="Proteomes" id="UP000729402"/>
    </source>
</evidence>
<accession>A0A8J5RUR1</accession>
<keyword evidence="4" id="KW-0503">Monooxygenase</keyword>
<protein>
    <recommendedName>
        <fullName evidence="7">Cytochrome P450</fullName>
    </recommendedName>
</protein>
<keyword evidence="6" id="KW-1185">Reference proteome</keyword>
<comment type="caution">
    <text evidence="5">The sequence shown here is derived from an EMBL/GenBank/DDBJ whole genome shotgun (WGS) entry which is preliminary data.</text>
</comment>
<dbReference type="PROSITE" id="PS00086">
    <property type="entry name" value="CYTOCHROME_P450"/>
    <property type="match status" value="1"/>
</dbReference>
<organism evidence="5 6">
    <name type="scientific">Zizania palustris</name>
    <name type="common">Northern wild rice</name>
    <dbReference type="NCBI Taxonomy" id="103762"/>
    <lineage>
        <taxon>Eukaryota</taxon>
        <taxon>Viridiplantae</taxon>
        <taxon>Streptophyta</taxon>
        <taxon>Embryophyta</taxon>
        <taxon>Tracheophyta</taxon>
        <taxon>Spermatophyta</taxon>
        <taxon>Magnoliopsida</taxon>
        <taxon>Liliopsida</taxon>
        <taxon>Poales</taxon>
        <taxon>Poaceae</taxon>
        <taxon>BOP clade</taxon>
        <taxon>Oryzoideae</taxon>
        <taxon>Oryzeae</taxon>
        <taxon>Zizaniinae</taxon>
        <taxon>Zizania</taxon>
    </lineage>
</organism>
<evidence type="ECO:0000256" key="1">
    <source>
        <dbReference type="ARBA" id="ARBA00010617"/>
    </source>
</evidence>
<dbReference type="InterPro" id="IPR001128">
    <property type="entry name" value="Cyt_P450"/>
</dbReference>
<dbReference type="GO" id="GO:0005506">
    <property type="term" value="F:iron ion binding"/>
    <property type="evidence" value="ECO:0007669"/>
    <property type="project" value="InterPro"/>
</dbReference>
<dbReference type="EMBL" id="JAAALK010000290">
    <property type="protein sequence ID" value="KAG8045774.1"/>
    <property type="molecule type" value="Genomic_DNA"/>
</dbReference>
<keyword evidence="4" id="KW-0349">Heme</keyword>
<dbReference type="OrthoDB" id="1470350at2759"/>
<dbReference type="Proteomes" id="UP000729402">
    <property type="component" value="Unassembled WGS sequence"/>
</dbReference>
<sequence length="549" mass="59960">MDVSSLLAALLHSHLFLLLAALVLVPVLSLLIVSSAKKHPPSCGDGDPRLRLRLPLPPSPPGIPLLGHLPLLGSLPHRKLRSMAEAYGPVMLLRFGRVPTVVASSAAAAQEAMRTRDLAFASRPRVRMAERLIYGRDVAFAPYGEFWRQARRVSVLHLLSPRRVLSFRRVRDQEVAALLGRVRRSSAVNLSDLLISYANGVISRAAFGDGGYGLDGDLGSQKTRELFADFEELLGTVAVGEFVPWLAWVDKLMGLDAKAARTSEALDGLLERVIADHRERRWRHRGQPVVGDGEVDADQRDFVDVLLDVSEAEDAAGGVHFDTVAIKAIILDMIAAGTDTTFATLEWAMAELINHPPVMRKLQEEVRAIYGVSGEEGEVTEDHLGELHFLKAVIKETLRLHAPVPLLVPRETVEDTELLGYRVPARTRVLINAWAISHDPAAWGQRAGEFVPERWFEDGGGTAAAEYALQLGQDFRFVPFGAGRRGCPGAGFTAPSIELALASLLYHFDWVLPPPAGGTMTSKVDMGELHGLSVRLKVALNLVAKPWSP</sequence>
<evidence type="ECO:0000256" key="2">
    <source>
        <dbReference type="ARBA" id="ARBA00022723"/>
    </source>
</evidence>
<proteinExistence type="inferred from homology"/>
<evidence type="ECO:0000313" key="5">
    <source>
        <dbReference type="EMBL" id="KAG8045774.1"/>
    </source>
</evidence>
<dbReference type="GO" id="GO:0004497">
    <property type="term" value="F:monooxygenase activity"/>
    <property type="evidence" value="ECO:0007669"/>
    <property type="project" value="UniProtKB-KW"/>
</dbReference>
<dbReference type="GO" id="GO:0020037">
    <property type="term" value="F:heme binding"/>
    <property type="evidence" value="ECO:0007669"/>
    <property type="project" value="InterPro"/>
</dbReference>
<dbReference type="InterPro" id="IPR017972">
    <property type="entry name" value="Cyt_P450_CS"/>
</dbReference>
<dbReference type="PANTHER" id="PTHR47955">
    <property type="entry name" value="CYTOCHROME P450 FAMILY 71 PROTEIN"/>
    <property type="match status" value="1"/>
</dbReference>
<evidence type="ECO:0000256" key="3">
    <source>
        <dbReference type="ARBA" id="ARBA00023004"/>
    </source>
</evidence>
<comment type="similarity">
    <text evidence="1 4">Belongs to the cytochrome P450 family.</text>
</comment>
<dbReference type="GO" id="GO:0016705">
    <property type="term" value="F:oxidoreductase activity, acting on paired donors, with incorporation or reduction of molecular oxygen"/>
    <property type="evidence" value="ECO:0007669"/>
    <property type="project" value="InterPro"/>
</dbReference>
<dbReference type="CDD" id="cd11072">
    <property type="entry name" value="CYP71-like"/>
    <property type="match status" value="1"/>
</dbReference>
<keyword evidence="4" id="KW-0560">Oxidoreductase</keyword>
<reference evidence="5" key="1">
    <citation type="journal article" date="2021" name="bioRxiv">
        <title>Whole Genome Assembly and Annotation of Northern Wild Rice, Zizania palustris L., Supports a Whole Genome Duplication in the Zizania Genus.</title>
        <authorList>
            <person name="Haas M."/>
            <person name="Kono T."/>
            <person name="Macchietto M."/>
            <person name="Millas R."/>
            <person name="McGilp L."/>
            <person name="Shao M."/>
            <person name="Duquette J."/>
            <person name="Hirsch C.N."/>
            <person name="Kimball J."/>
        </authorList>
    </citation>
    <scope>NUCLEOTIDE SEQUENCE</scope>
    <source>
        <tissue evidence="5">Fresh leaf tissue</tissue>
    </source>
</reference>
<evidence type="ECO:0008006" key="7">
    <source>
        <dbReference type="Google" id="ProtNLM"/>
    </source>
</evidence>
<dbReference type="PANTHER" id="PTHR47955:SF15">
    <property type="entry name" value="CYTOCHROME P450 71A2-LIKE"/>
    <property type="match status" value="1"/>
</dbReference>
<keyword evidence="3 4" id="KW-0408">Iron</keyword>
<name>A0A8J5RUR1_ZIZPA</name>